<dbReference type="PANTHER" id="PTHR46517:SF1">
    <property type="entry name" value="FRUCTOSE-2,6-BISPHOSPHATASE TIGAR"/>
    <property type="match status" value="1"/>
</dbReference>
<dbReference type="SUPFAM" id="SSF53254">
    <property type="entry name" value="Phosphoglycerate mutase-like"/>
    <property type="match status" value="1"/>
</dbReference>
<sequence>MTKEIYIIRHGETELNRLGIVQGRGVDSDLNDTGRAQAEAFYNRYKDIQFDKIYTSALKRTHQTVQQFIDLGLPWEQHEGIDELAWGLWEGQPNTPEARHAFLEIVEKWQGGNYEAKFEGGESPNDVMLRMHETIELIKSRTEEKRILVCMHGRAMRLLLCMLLKKPFSEMGDFPHQNTTLYKMEYADGHFSVIDFNNTDHLKD</sequence>
<comment type="caution">
    <text evidence="3">The sequence shown here is derived from an EMBL/GenBank/DDBJ whole genome shotgun (WGS) entry which is preliminary data.</text>
</comment>
<dbReference type="GO" id="GO:0043456">
    <property type="term" value="P:regulation of pentose-phosphate shunt"/>
    <property type="evidence" value="ECO:0007669"/>
    <property type="project" value="TreeGrafter"/>
</dbReference>
<dbReference type="Pfam" id="PF00300">
    <property type="entry name" value="His_Phos_1"/>
    <property type="match status" value="1"/>
</dbReference>
<dbReference type="InterPro" id="IPR029033">
    <property type="entry name" value="His_PPase_superfam"/>
</dbReference>
<dbReference type="GO" id="GO:0004331">
    <property type="term" value="F:fructose-2,6-bisphosphate 2-phosphatase activity"/>
    <property type="evidence" value="ECO:0007669"/>
    <property type="project" value="TreeGrafter"/>
</dbReference>
<feature type="binding site" evidence="2">
    <location>
        <position position="60"/>
    </location>
    <ligand>
        <name>substrate</name>
    </ligand>
</feature>
<name>A0A4R0MWE6_9SPHI</name>
<dbReference type="CDD" id="cd07067">
    <property type="entry name" value="HP_PGM_like"/>
    <property type="match status" value="1"/>
</dbReference>
<dbReference type="GO" id="GO:0005829">
    <property type="term" value="C:cytosol"/>
    <property type="evidence" value="ECO:0007669"/>
    <property type="project" value="TreeGrafter"/>
</dbReference>
<dbReference type="Proteomes" id="UP000292884">
    <property type="component" value="Unassembled WGS sequence"/>
</dbReference>
<gene>
    <name evidence="3" type="ORF">EZ428_14885</name>
</gene>
<evidence type="ECO:0000256" key="2">
    <source>
        <dbReference type="PIRSR" id="PIRSR613078-2"/>
    </source>
</evidence>
<dbReference type="PANTHER" id="PTHR46517">
    <property type="entry name" value="FRUCTOSE-2,6-BISPHOSPHATASE TIGAR"/>
    <property type="match status" value="1"/>
</dbReference>
<dbReference type="SMART" id="SM00855">
    <property type="entry name" value="PGAM"/>
    <property type="match status" value="1"/>
</dbReference>
<dbReference type="PIRSF" id="PIRSF000709">
    <property type="entry name" value="6PFK_2-Ptase"/>
    <property type="match status" value="1"/>
</dbReference>
<accession>A0A4R0MWE6</accession>
<dbReference type="InterPro" id="IPR051695">
    <property type="entry name" value="Phosphoglycerate_Mutase"/>
</dbReference>
<evidence type="ECO:0000313" key="3">
    <source>
        <dbReference type="EMBL" id="TCC90552.1"/>
    </source>
</evidence>
<evidence type="ECO:0000256" key="1">
    <source>
        <dbReference type="ARBA" id="ARBA00022801"/>
    </source>
</evidence>
<dbReference type="InterPro" id="IPR001345">
    <property type="entry name" value="PG/BPGM_mutase_AS"/>
</dbReference>
<reference evidence="3 4" key="1">
    <citation type="submission" date="2019-02" db="EMBL/GenBank/DDBJ databases">
        <title>Pedobacter sp. RP-1-13 sp. nov., isolated from Arctic soil.</title>
        <authorList>
            <person name="Dahal R.H."/>
        </authorList>
    </citation>
    <scope>NUCLEOTIDE SEQUENCE [LARGE SCALE GENOMIC DNA]</scope>
    <source>
        <strain evidence="3 4">RP-1-13</strain>
    </source>
</reference>
<organism evidence="3 4">
    <name type="scientific">Pedobacter frigiditerrae</name>
    <dbReference type="NCBI Taxonomy" id="2530452"/>
    <lineage>
        <taxon>Bacteria</taxon>
        <taxon>Pseudomonadati</taxon>
        <taxon>Bacteroidota</taxon>
        <taxon>Sphingobacteriia</taxon>
        <taxon>Sphingobacteriales</taxon>
        <taxon>Sphingobacteriaceae</taxon>
        <taxon>Pedobacter</taxon>
    </lineage>
</organism>
<keyword evidence="4" id="KW-1185">Reference proteome</keyword>
<dbReference type="InterPro" id="IPR013078">
    <property type="entry name" value="His_Pase_superF_clade-1"/>
</dbReference>
<dbReference type="AlphaFoldDB" id="A0A4R0MWE6"/>
<feature type="binding site" evidence="2">
    <location>
        <begin position="9"/>
        <end position="16"/>
    </location>
    <ligand>
        <name>substrate</name>
    </ligand>
</feature>
<protein>
    <submittedName>
        <fullName evidence="3">Histidine phosphatase family protein</fullName>
    </submittedName>
</protein>
<evidence type="ECO:0000313" key="4">
    <source>
        <dbReference type="Proteomes" id="UP000292884"/>
    </source>
</evidence>
<dbReference type="Gene3D" id="3.40.50.1240">
    <property type="entry name" value="Phosphoglycerate mutase-like"/>
    <property type="match status" value="1"/>
</dbReference>
<dbReference type="GO" id="GO:0045820">
    <property type="term" value="P:negative regulation of glycolytic process"/>
    <property type="evidence" value="ECO:0007669"/>
    <property type="project" value="TreeGrafter"/>
</dbReference>
<dbReference type="EMBL" id="SJSK01000003">
    <property type="protein sequence ID" value="TCC90552.1"/>
    <property type="molecule type" value="Genomic_DNA"/>
</dbReference>
<dbReference type="RefSeq" id="WP_131553949.1">
    <property type="nucleotide sequence ID" value="NZ_SJSK01000003.1"/>
</dbReference>
<proteinExistence type="predicted"/>
<keyword evidence="1" id="KW-0378">Hydrolase</keyword>
<dbReference type="OrthoDB" id="9782128at2"/>
<dbReference type="PROSITE" id="PS00175">
    <property type="entry name" value="PG_MUTASE"/>
    <property type="match status" value="1"/>
</dbReference>